<dbReference type="Proteomes" id="UP000243081">
    <property type="component" value="Unassembled WGS sequence"/>
</dbReference>
<reference evidence="2 3" key="1">
    <citation type="submission" date="2016-03" db="EMBL/GenBank/DDBJ databases">
        <title>Fine-scale spatial genetic structure of a fungal parasite of coffee scale insects.</title>
        <authorList>
            <person name="Jackson D."/>
            <person name="Zemenick K.A."/>
            <person name="Malloure B."/>
            <person name="Quandt C.A."/>
            <person name="James T.Y."/>
        </authorList>
    </citation>
    <scope>NUCLEOTIDE SEQUENCE [LARGE SCALE GENOMIC DNA]</scope>
    <source>
        <strain evidence="2 3">UM487</strain>
    </source>
</reference>
<evidence type="ECO:0000313" key="3">
    <source>
        <dbReference type="Proteomes" id="UP000243081"/>
    </source>
</evidence>
<feature type="compositionally biased region" description="Low complexity" evidence="1">
    <location>
        <begin position="41"/>
        <end position="50"/>
    </location>
</feature>
<evidence type="ECO:0000313" key="2">
    <source>
        <dbReference type="EMBL" id="OAR00270.1"/>
    </source>
</evidence>
<organism evidence="2 3">
    <name type="scientific">Cordyceps confragosa</name>
    <name type="common">Lecanicillium lecanii</name>
    <dbReference type="NCBI Taxonomy" id="2714763"/>
    <lineage>
        <taxon>Eukaryota</taxon>
        <taxon>Fungi</taxon>
        <taxon>Dikarya</taxon>
        <taxon>Ascomycota</taxon>
        <taxon>Pezizomycotina</taxon>
        <taxon>Sordariomycetes</taxon>
        <taxon>Hypocreomycetidae</taxon>
        <taxon>Hypocreales</taxon>
        <taxon>Cordycipitaceae</taxon>
        <taxon>Akanthomyces</taxon>
    </lineage>
</organism>
<protein>
    <submittedName>
        <fullName evidence="2">Uncharacterized protein</fullName>
    </submittedName>
</protein>
<accession>A0A179IEQ8</accession>
<dbReference type="OrthoDB" id="4870808at2759"/>
<feature type="compositionally biased region" description="Low complexity" evidence="1">
    <location>
        <begin position="96"/>
        <end position="120"/>
    </location>
</feature>
<feature type="compositionally biased region" description="Low complexity" evidence="1">
    <location>
        <begin position="157"/>
        <end position="167"/>
    </location>
</feature>
<gene>
    <name evidence="2" type="ORF">LLEC1_03403</name>
</gene>
<feature type="region of interest" description="Disordered" evidence="1">
    <location>
        <begin position="146"/>
        <end position="167"/>
    </location>
</feature>
<feature type="region of interest" description="Disordered" evidence="1">
    <location>
        <begin position="88"/>
        <end position="127"/>
    </location>
</feature>
<name>A0A179IEQ8_CORDF</name>
<dbReference type="OMA" id="MTSALYN"/>
<proteinExistence type="predicted"/>
<dbReference type="EMBL" id="LUKN01001772">
    <property type="protein sequence ID" value="OAR00270.1"/>
    <property type="molecule type" value="Genomic_DNA"/>
</dbReference>
<sequence>MLPTAAVPFIDINANNNKVDVPVNVLGLQTHDISAANGNLSPSQASVPAAAKPPAPASESTNAKGINGNTVNVPVNVLGLQTHDISAANGNLSPGQASVPTAQSPAPAAAEAPAPASESTNTKGINGNTVNVPVNVLGAQTHDIAAFNGNGSPNRAQPPAAQAPTPAAQAVNAQGGLNNGSSVVPAAATPVATAAPNALAGAVGGMTSALYNLASAITGATGGKA</sequence>
<comment type="caution">
    <text evidence="2">The sequence shown here is derived from an EMBL/GenBank/DDBJ whole genome shotgun (WGS) entry which is preliminary data.</text>
</comment>
<dbReference type="AlphaFoldDB" id="A0A179IEQ8"/>
<evidence type="ECO:0000256" key="1">
    <source>
        <dbReference type="SAM" id="MobiDB-lite"/>
    </source>
</evidence>
<keyword evidence="3" id="KW-1185">Reference proteome</keyword>
<feature type="region of interest" description="Disordered" evidence="1">
    <location>
        <begin position="37"/>
        <end position="67"/>
    </location>
</feature>